<sequence length="99" mass="11306">PAFVNLTPRTFCSYEGKVVKDADLVKQSDDWVIEETNFCLGRVGDLRFKETDDLAHRVLHIMDSQLTAMHTRLRDGTCIPVMTFDLPALLDQPTPMHIF</sequence>
<accession>A0ABQ7J3S7</accession>
<comment type="caution">
    <text evidence="1">The sequence shown here is derived from an EMBL/GenBank/DDBJ whole genome shotgun (WGS) entry which is preliminary data.</text>
</comment>
<evidence type="ECO:0000313" key="2">
    <source>
        <dbReference type="Proteomes" id="UP000823046"/>
    </source>
</evidence>
<organism evidence="1 2">
    <name type="scientific">Cardiosporidium cionae</name>
    <dbReference type="NCBI Taxonomy" id="476202"/>
    <lineage>
        <taxon>Eukaryota</taxon>
        <taxon>Sar</taxon>
        <taxon>Alveolata</taxon>
        <taxon>Apicomplexa</taxon>
        <taxon>Aconoidasida</taxon>
        <taxon>Nephromycida</taxon>
        <taxon>Cardiosporidium</taxon>
    </lineage>
</organism>
<feature type="non-terminal residue" evidence="1">
    <location>
        <position position="1"/>
    </location>
</feature>
<protein>
    <submittedName>
        <fullName evidence="1">Uncharacterized protein</fullName>
    </submittedName>
</protein>
<keyword evidence="2" id="KW-1185">Reference proteome</keyword>
<dbReference type="EMBL" id="JADAQX010001716">
    <property type="protein sequence ID" value="KAF8817733.1"/>
    <property type="molecule type" value="Genomic_DNA"/>
</dbReference>
<dbReference type="Proteomes" id="UP000823046">
    <property type="component" value="Unassembled WGS sequence"/>
</dbReference>
<proteinExistence type="predicted"/>
<evidence type="ECO:0000313" key="1">
    <source>
        <dbReference type="EMBL" id="KAF8817733.1"/>
    </source>
</evidence>
<feature type="non-terminal residue" evidence="1">
    <location>
        <position position="99"/>
    </location>
</feature>
<gene>
    <name evidence="1" type="ORF">IE077_003374</name>
</gene>
<reference evidence="1 2" key="1">
    <citation type="journal article" date="2020" name="bioRxiv">
        <title>Metabolic contributions of an alphaproteobacterial endosymbiont in the apicomplexan Cardiosporidium cionae.</title>
        <authorList>
            <person name="Hunter E.S."/>
            <person name="Paight C.J."/>
            <person name="Lane C.E."/>
        </authorList>
    </citation>
    <scope>NUCLEOTIDE SEQUENCE [LARGE SCALE GENOMIC DNA]</scope>
    <source>
        <strain evidence="1">ESH_2018</strain>
    </source>
</reference>
<name>A0ABQ7J3S7_9APIC</name>